<evidence type="ECO:0000256" key="2">
    <source>
        <dbReference type="SAM" id="SignalP"/>
    </source>
</evidence>
<sequence length="188" mass="21679">MRAVVALLLACIVLGSEAEEALRFPKYRDACPGYVSETNKEFRQFIDGVLSGNETSLMTVCKKEYFTSLPDTCSEEHKECVAAAQEFMWNRCHWRLLYFVSANVPSFVSFLEEAYPEQASEFMELFKAMNDERLYKFASKCGSWNWKAIAIMLVCSFFGSYVLLWIIGGIMKLFKKTPEKEEKEEKTD</sequence>
<keyword evidence="1" id="KW-0472">Membrane</keyword>
<dbReference type="OrthoDB" id="202388at2759"/>
<comment type="caution">
    <text evidence="3">The sequence shown here is derived from an EMBL/GenBank/DDBJ whole genome shotgun (WGS) entry which is preliminary data.</text>
</comment>
<organism evidence="3 4">
    <name type="scientific">Blastocystis sp. subtype 1 (strain ATCC 50177 / NandII)</name>
    <dbReference type="NCBI Taxonomy" id="478820"/>
    <lineage>
        <taxon>Eukaryota</taxon>
        <taxon>Sar</taxon>
        <taxon>Stramenopiles</taxon>
        <taxon>Bigyra</taxon>
        <taxon>Opalozoa</taxon>
        <taxon>Opalinata</taxon>
        <taxon>Blastocystidae</taxon>
        <taxon>Blastocystis</taxon>
    </lineage>
</organism>
<keyword evidence="1" id="KW-1133">Transmembrane helix</keyword>
<name>A0A196SCG8_BLAHN</name>
<proteinExistence type="predicted"/>
<reference evidence="3 4" key="1">
    <citation type="submission" date="2016-05" db="EMBL/GenBank/DDBJ databases">
        <title>Nuclear genome of Blastocystis sp. subtype 1 NandII.</title>
        <authorList>
            <person name="Gentekaki E."/>
            <person name="Curtis B."/>
            <person name="Stairs C."/>
            <person name="Eme L."/>
            <person name="Herman E."/>
            <person name="Klimes V."/>
            <person name="Arias M.C."/>
            <person name="Elias M."/>
            <person name="Hilliou F."/>
            <person name="Klute M."/>
            <person name="Malik S.-B."/>
            <person name="Pightling A."/>
            <person name="Rachubinski R."/>
            <person name="Salas D."/>
            <person name="Schlacht A."/>
            <person name="Suga H."/>
            <person name="Archibald J."/>
            <person name="Ball S.G."/>
            <person name="Clark G."/>
            <person name="Dacks J."/>
            <person name="Van Der Giezen M."/>
            <person name="Tsaousis A."/>
            <person name="Roger A."/>
        </authorList>
    </citation>
    <scope>NUCLEOTIDE SEQUENCE [LARGE SCALE GENOMIC DNA]</scope>
    <source>
        <strain evidence="4">ATCC 50177 / NandII</strain>
    </source>
</reference>
<gene>
    <name evidence="3" type="ORF">AV274_3443</name>
</gene>
<feature type="chain" id="PRO_5008274530" description="Transmembrane protein" evidence="2">
    <location>
        <begin position="19"/>
        <end position="188"/>
    </location>
</feature>
<keyword evidence="1" id="KW-0812">Transmembrane</keyword>
<dbReference type="AlphaFoldDB" id="A0A196SCG8"/>
<evidence type="ECO:0000313" key="4">
    <source>
        <dbReference type="Proteomes" id="UP000078348"/>
    </source>
</evidence>
<dbReference type="Proteomes" id="UP000078348">
    <property type="component" value="Unassembled WGS sequence"/>
</dbReference>
<accession>A0A196SCG8</accession>
<evidence type="ECO:0000313" key="3">
    <source>
        <dbReference type="EMBL" id="OAO14740.1"/>
    </source>
</evidence>
<feature type="transmembrane region" description="Helical" evidence="1">
    <location>
        <begin position="144"/>
        <end position="167"/>
    </location>
</feature>
<keyword evidence="2" id="KW-0732">Signal</keyword>
<feature type="signal peptide" evidence="2">
    <location>
        <begin position="1"/>
        <end position="18"/>
    </location>
</feature>
<evidence type="ECO:0008006" key="5">
    <source>
        <dbReference type="Google" id="ProtNLM"/>
    </source>
</evidence>
<evidence type="ECO:0000256" key="1">
    <source>
        <dbReference type="SAM" id="Phobius"/>
    </source>
</evidence>
<keyword evidence="4" id="KW-1185">Reference proteome</keyword>
<protein>
    <recommendedName>
        <fullName evidence="5">Transmembrane protein</fullName>
    </recommendedName>
</protein>
<dbReference type="EMBL" id="LXWW01000210">
    <property type="protein sequence ID" value="OAO14740.1"/>
    <property type="molecule type" value="Genomic_DNA"/>
</dbReference>